<organism evidence="1 2">
    <name type="scientific">Sciurus carolinensis</name>
    <name type="common">Eastern gray squirrel</name>
    <dbReference type="NCBI Taxonomy" id="30640"/>
    <lineage>
        <taxon>Eukaryota</taxon>
        <taxon>Metazoa</taxon>
        <taxon>Chordata</taxon>
        <taxon>Craniata</taxon>
        <taxon>Vertebrata</taxon>
        <taxon>Euteleostomi</taxon>
        <taxon>Mammalia</taxon>
        <taxon>Eutheria</taxon>
        <taxon>Euarchontoglires</taxon>
        <taxon>Glires</taxon>
        <taxon>Rodentia</taxon>
        <taxon>Sciuromorpha</taxon>
        <taxon>Sciuridae</taxon>
        <taxon>Sciurinae</taxon>
        <taxon>Sciurini</taxon>
        <taxon>Sciurus</taxon>
    </lineage>
</organism>
<dbReference type="PANTHER" id="PTHR22829">
    <property type="entry name" value="DEP DOMAIN PROTEIN"/>
    <property type="match status" value="1"/>
</dbReference>
<accession>A0AA41N2H5</accession>
<dbReference type="PANTHER" id="PTHR22829:SF6">
    <property type="entry name" value="PHOSPHATIDYLINOSITOL 3,4,5-TRISPHOSPHATE-DEPENDENT RAC EXCHANGER 1 PROTEIN"/>
    <property type="match status" value="1"/>
</dbReference>
<dbReference type="GO" id="GO:0005886">
    <property type="term" value="C:plasma membrane"/>
    <property type="evidence" value="ECO:0007669"/>
    <property type="project" value="TreeGrafter"/>
</dbReference>
<keyword evidence="2" id="KW-1185">Reference proteome</keyword>
<dbReference type="AlphaFoldDB" id="A0AA41N2H5"/>
<reference evidence="1" key="1">
    <citation type="submission" date="2020-03" db="EMBL/GenBank/DDBJ databases">
        <title>Studies in the Genomics of Life Span.</title>
        <authorList>
            <person name="Glass D."/>
        </authorList>
    </citation>
    <scope>NUCLEOTIDE SEQUENCE</scope>
    <source>
        <strain evidence="1">SUZIE</strain>
        <tissue evidence="1">Muscle</tissue>
    </source>
</reference>
<evidence type="ECO:0000313" key="2">
    <source>
        <dbReference type="Proteomes" id="UP001166674"/>
    </source>
</evidence>
<name>A0AA41N2H5_SCICA</name>
<dbReference type="GO" id="GO:0005096">
    <property type="term" value="F:GTPase activator activity"/>
    <property type="evidence" value="ECO:0007669"/>
    <property type="project" value="TreeGrafter"/>
</dbReference>
<dbReference type="GO" id="GO:0005085">
    <property type="term" value="F:guanyl-nucleotide exchange factor activity"/>
    <property type="evidence" value="ECO:0007669"/>
    <property type="project" value="TreeGrafter"/>
</dbReference>
<dbReference type="GO" id="GO:0007186">
    <property type="term" value="P:G protein-coupled receptor signaling pathway"/>
    <property type="evidence" value="ECO:0007669"/>
    <property type="project" value="TreeGrafter"/>
</dbReference>
<evidence type="ECO:0000313" key="1">
    <source>
        <dbReference type="EMBL" id="MBZ3882577.1"/>
    </source>
</evidence>
<dbReference type="InterPro" id="IPR051832">
    <property type="entry name" value="mTOR-Rac_regulators"/>
</dbReference>
<dbReference type="Proteomes" id="UP001166674">
    <property type="component" value="Unassembled WGS sequence"/>
</dbReference>
<protein>
    <submittedName>
        <fullName evidence="1">Phosphatidylinositol 3,4,5-trisphosphate-dependent Rac exchanger 1 protein</fullName>
    </submittedName>
</protein>
<gene>
    <name evidence="1" type="ORF">SUZIE_168635</name>
</gene>
<dbReference type="GO" id="GO:0023051">
    <property type="term" value="P:regulation of signaling"/>
    <property type="evidence" value="ECO:0007669"/>
    <property type="project" value="TreeGrafter"/>
</dbReference>
<dbReference type="EMBL" id="JAATJV010382643">
    <property type="protein sequence ID" value="MBZ3882577.1"/>
    <property type="molecule type" value="Genomic_DNA"/>
</dbReference>
<sequence length="670" mass="74339">MSKFKDESLYFHFHADEELEGTSSKNKQLCSDFKIVENILAKWLLVAGPSKILTTLRPCASRSGELPCPVFTPFGEVSGNPADRQRPWGQTVCIIQFPSGLDPYCLARTIKDPDHPEALCFQIWGAAPPCFYAMGRGSKAEAAGLSAGQCILKVNCSSIASEGALVVLKDFQAFQSCGQEALESGQWLGGEPGPPMTWYPAPKWQKRTSLLTPGMILEALAADDSAFMQNCRWLMAMSIAIMIMSHYDFCNIFNTKLESIDQRITCCHQFAAQLKSWVSPAFKQVALEPHVLCSLNFWPTNCHINLMEVFNPKMTSSMGRSFSIQFGCKPSLIDFDPKQEFKQKEECMVCGWILIQINIQEDPWNIPSSIMTLVVNSQRYVEDAEVQLHRYAIFCQALVATTCTFSEQLLEALSYGYNNNGEYEESSRRQPQVAGVGGGHWGPEALPVPACNGHGDTNVFYHIEGSQQALKVVLYLNGYYFSKLPSRQNRASLQPHTVLFTKALENVEVLPPPGRQAAEDLQKEINAQSLENVQQYYKLRPFYLEPLNLPMDASTTAMKIDQLICSINALDDLCHLVKSFMPSKPGTSRSMGTGLPVSSELCYHMGACQIAMCSTGMQRSILSVSLEQVAVLAQSHGLLPKCMMQATDMQKQGTIDTGRLLVLPQAPLCF</sequence>
<proteinExistence type="predicted"/>
<comment type="caution">
    <text evidence="1">The sequence shown here is derived from an EMBL/GenBank/DDBJ whole genome shotgun (WGS) entry which is preliminary data.</text>
</comment>